<keyword evidence="3" id="KW-1185">Reference proteome</keyword>
<organism evidence="2 3">
    <name type="scientific">Idiomarina fontislapidosi</name>
    <dbReference type="NCBI Taxonomy" id="263723"/>
    <lineage>
        <taxon>Bacteria</taxon>
        <taxon>Pseudomonadati</taxon>
        <taxon>Pseudomonadota</taxon>
        <taxon>Gammaproteobacteria</taxon>
        <taxon>Alteromonadales</taxon>
        <taxon>Idiomarinaceae</taxon>
        <taxon>Idiomarina</taxon>
    </lineage>
</organism>
<evidence type="ECO:0000313" key="2">
    <source>
        <dbReference type="EMBL" id="RUO55090.1"/>
    </source>
</evidence>
<dbReference type="OrthoDB" id="6233940at2"/>
<keyword evidence="1" id="KW-0732">Signal</keyword>
<feature type="chain" id="PRO_5019029600" description="Spore coat protein U domain-containing protein" evidence="1">
    <location>
        <begin position="19"/>
        <end position="289"/>
    </location>
</feature>
<evidence type="ECO:0000313" key="3">
    <source>
        <dbReference type="Proteomes" id="UP000287330"/>
    </source>
</evidence>
<dbReference type="EMBL" id="PIPV01000004">
    <property type="protein sequence ID" value="RUO55090.1"/>
    <property type="molecule type" value="Genomic_DNA"/>
</dbReference>
<protein>
    <recommendedName>
        <fullName evidence="4">Spore coat protein U domain-containing protein</fullName>
    </recommendedName>
</protein>
<proteinExistence type="predicted"/>
<accession>A0A432Y2A9</accession>
<dbReference type="AlphaFoldDB" id="A0A432Y2A9"/>
<comment type="caution">
    <text evidence="2">The sequence shown here is derived from an EMBL/GenBank/DDBJ whole genome shotgun (WGS) entry which is preliminary data.</text>
</comment>
<reference evidence="3" key="1">
    <citation type="journal article" date="2018" name="Front. Microbiol.">
        <title>Genome-Based Analysis Reveals the Taxonomy and Diversity of the Family Idiomarinaceae.</title>
        <authorList>
            <person name="Liu Y."/>
            <person name="Lai Q."/>
            <person name="Shao Z."/>
        </authorList>
    </citation>
    <scope>NUCLEOTIDE SEQUENCE [LARGE SCALE GENOMIC DNA]</scope>
    <source>
        <strain evidence="3">F23</strain>
    </source>
</reference>
<sequence>MIRFIIVLIFLGPALAHADGRYPHQCTGDFDVQINQYNSVRFDDEILLPIKVQAFREGRPCIDSLIFSAVDNGPFKLIGEGGAQLDATLLNTNRKPLPVRTVDGRRSWVVDYNGHQHLNLWLRIDAHRVITAGAYSAALVIQSKDGRLTLVDKVVDLGFYMPAIVSLQVARSHSDSVTGHGGHYQVDLGSLNDGARAEWRLKVFSNSLYDVSIYSEDRALVHEQDTGSRIPYEILFDGSRFPASATYQRSYQQSYSGKRRFNMGVEVEGVKYQRAGRYQDTVYVTVTAR</sequence>
<dbReference type="RefSeq" id="WP_110574132.1">
    <property type="nucleotide sequence ID" value="NZ_PIPV01000004.1"/>
</dbReference>
<dbReference type="Proteomes" id="UP000287330">
    <property type="component" value="Unassembled WGS sequence"/>
</dbReference>
<name>A0A432Y2A9_9GAMM</name>
<feature type="signal peptide" evidence="1">
    <location>
        <begin position="1"/>
        <end position="18"/>
    </location>
</feature>
<gene>
    <name evidence="2" type="ORF">CWE25_06850</name>
</gene>
<evidence type="ECO:0000256" key="1">
    <source>
        <dbReference type="SAM" id="SignalP"/>
    </source>
</evidence>
<evidence type="ECO:0008006" key="4">
    <source>
        <dbReference type="Google" id="ProtNLM"/>
    </source>
</evidence>